<organism evidence="1">
    <name type="scientific">freshwater metagenome</name>
    <dbReference type="NCBI Taxonomy" id="449393"/>
    <lineage>
        <taxon>unclassified sequences</taxon>
        <taxon>metagenomes</taxon>
        <taxon>ecological metagenomes</taxon>
    </lineage>
</organism>
<name>A0A6J6IM36_9ZZZZ</name>
<evidence type="ECO:0000313" key="2">
    <source>
        <dbReference type="EMBL" id="CAB4910752.1"/>
    </source>
</evidence>
<proteinExistence type="predicted"/>
<gene>
    <name evidence="1" type="ORF">UFOPK1908_01140</name>
    <name evidence="2" type="ORF">UFOPK3576_01099</name>
</gene>
<dbReference type="EMBL" id="CAFBMO010000045">
    <property type="protein sequence ID" value="CAB4910752.1"/>
    <property type="molecule type" value="Genomic_DNA"/>
</dbReference>
<dbReference type="Pfam" id="PF11697">
    <property type="entry name" value="DUF3293"/>
    <property type="match status" value="1"/>
</dbReference>
<dbReference type="InterPro" id="IPR021710">
    <property type="entry name" value="DUF3293"/>
</dbReference>
<dbReference type="AlphaFoldDB" id="A0A6J6IM36"/>
<reference evidence="1" key="1">
    <citation type="submission" date="2020-05" db="EMBL/GenBank/DDBJ databases">
        <authorList>
            <person name="Chiriac C."/>
            <person name="Salcher M."/>
            <person name="Ghai R."/>
            <person name="Kavagutti S V."/>
        </authorList>
    </citation>
    <scope>NUCLEOTIDE SEQUENCE</scope>
</reference>
<accession>A0A6J6IM36</accession>
<dbReference type="EMBL" id="CAEZVB010000060">
    <property type="protein sequence ID" value="CAB4625439.1"/>
    <property type="molecule type" value="Genomic_DNA"/>
</dbReference>
<sequence>MIDRQQLFAHYEAGIVAALDPALGDAQAAWSDPALFCVLRHEACAVLTAWNPGFEQLSDSVNQERNTRLRTRVVLSGLEYWESLNSAPDGTFIEPGYLVWGISQERACELAAAFAQFAIYWYDETGERSVIACDYAVE</sequence>
<evidence type="ECO:0000313" key="1">
    <source>
        <dbReference type="EMBL" id="CAB4625439.1"/>
    </source>
</evidence>
<protein>
    <submittedName>
        <fullName evidence="1">Unannotated protein</fullName>
    </submittedName>
</protein>